<protein>
    <submittedName>
        <fullName evidence="2">Uncharacterized protein</fullName>
    </submittedName>
</protein>
<proteinExistence type="predicted"/>
<evidence type="ECO:0000313" key="2">
    <source>
        <dbReference type="EMBL" id="ETO04539.1"/>
    </source>
</evidence>
<feature type="non-terminal residue" evidence="2">
    <location>
        <position position="118"/>
    </location>
</feature>
<sequence>MSLKATIYIEAKKKTHEITLSALTMKSLTTTMQRLWFSQERKSESESASESESESNDDQEYEFEITDKNNMKVEKDEDIERVFKSEFVHFNARIKQKKYIKRNDQLNIQRNHIMMNPL</sequence>
<reference evidence="2 3" key="1">
    <citation type="journal article" date="2013" name="Curr. Biol.">
        <title>The Genome of the Foraminiferan Reticulomyxa filosa.</title>
        <authorList>
            <person name="Glockner G."/>
            <person name="Hulsmann N."/>
            <person name="Schleicher M."/>
            <person name="Noegel A.A."/>
            <person name="Eichinger L."/>
            <person name="Gallinger C."/>
            <person name="Pawlowski J."/>
            <person name="Sierra R."/>
            <person name="Euteneuer U."/>
            <person name="Pillet L."/>
            <person name="Moustafa A."/>
            <person name="Platzer M."/>
            <person name="Groth M."/>
            <person name="Szafranski K."/>
            <person name="Schliwa M."/>
        </authorList>
    </citation>
    <scope>NUCLEOTIDE SEQUENCE [LARGE SCALE GENOMIC DNA]</scope>
</reference>
<keyword evidence="3" id="KW-1185">Reference proteome</keyword>
<organism evidence="2 3">
    <name type="scientific">Reticulomyxa filosa</name>
    <dbReference type="NCBI Taxonomy" id="46433"/>
    <lineage>
        <taxon>Eukaryota</taxon>
        <taxon>Sar</taxon>
        <taxon>Rhizaria</taxon>
        <taxon>Retaria</taxon>
        <taxon>Foraminifera</taxon>
        <taxon>Monothalamids</taxon>
        <taxon>Reticulomyxidae</taxon>
        <taxon>Reticulomyxa</taxon>
    </lineage>
</organism>
<feature type="compositionally biased region" description="Acidic residues" evidence="1">
    <location>
        <begin position="47"/>
        <end position="64"/>
    </location>
</feature>
<dbReference type="AlphaFoldDB" id="X6LSC7"/>
<accession>X6LSC7</accession>
<feature type="region of interest" description="Disordered" evidence="1">
    <location>
        <begin position="39"/>
        <end position="69"/>
    </location>
</feature>
<dbReference type="EMBL" id="ASPP01029229">
    <property type="protein sequence ID" value="ETO04539.1"/>
    <property type="molecule type" value="Genomic_DNA"/>
</dbReference>
<gene>
    <name evidence="2" type="ORF">RFI_32858</name>
</gene>
<evidence type="ECO:0000313" key="3">
    <source>
        <dbReference type="Proteomes" id="UP000023152"/>
    </source>
</evidence>
<evidence type="ECO:0000256" key="1">
    <source>
        <dbReference type="SAM" id="MobiDB-lite"/>
    </source>
</evidence>
<comment type="caution">
    <text evidence="2">The sequence shown here is derived from an EMBL/GenBank/DDBJ whole genome shotgun (WGS) entry which is preliminary data.</text>
</comment>
<dbReference type="Proteomes" id="UP000023152">
    <property type="component" value="Unassembled WGS sequence"/>
</dbReference>
<name>X6LSC7_RETFI</name>